<evidence type="ECO:0000313" key="10">
    <source>
        <dbReference type="Proteomes" id="UP000505210"/>
    </source>
</evidence>
<evidence type="ECO:0000256" key="4">
    <source>
        <dbReference type="ARBA" id="ARBA00022801"/>
    </source>
</evidence>
<dbReference type="CDD" id="cd09173">
    <property type="entry name" value="PLDc_Nuc_like_unchar1_2"/>
    <property type="match status" value="1"/>
</dbReference>
<dbReference type="RefSeq" id="WP_172357716.1">
    <property type="nucleotide sequence ID" value="NZ_CP053661.1"/>
</dbReference>
<keyword evidence="6" id="KW-0443">Lipid metabolism</keyword>
<dbReference type="SUPFAM" id="SSF56024">
    <property type="entry name" value="Phospholipase D/nuclease"/>
    <property type="match status" value="2"/>
</dbReference>
<dbReference type="SMART" id="SM00155">
    <property type="entry name" value="PLDc"/>
    <property type="match status" value="2"/>
</dbReference>
<dbReference type="CDD" id="cd09116">
    <property type="entry name" value="PLDc_Nuc_like"/>
    <property type="match status" value="1"/>
</dbReference>
<dbReference type="InterPro" id="IPR051406">
    <property type="entry name" value="PLD_domain"/>
</dbReference>
<dbReference type="PROSITE" id="PS50222">
    <property type="entry name" value="EF_HAND_2"/>
    <property type="match status" value="1"/>
</dbReference>
<evidence type="ECO:0000256" key="3">
    <source>
        <dbReference type="ARBA" id="ARBA00012027"/>
    </source>
</evidence>
<dbReference type="InterPro" id="IPR001736">
    <property type="entry name" value="PLipase_D/transphosphatidylase"/>
</dbReference>
<dbReference type="EMBL" id="CP053661">
    <property type="protein sequence ID" value="QKD83752.1"/>
    <property type="molecule type" value="Genomic_DNA"/>
</dbReference>
<keyword evidence="4" id="KW-0378">Hydrolase</keyword>
<dbReference type="AlphaFoldDB" id="A0A6M8BC91"/>
<evidence type="ECO:0000259" key="8">
    <source>
        <dbReference type="PROSITE" id="PS50222"/>
    </source>
</evidence>
<evidence type="ECO:0000256" key="6">
    <source>
        <dbReference type="ARBA" id="ARBA00023098"/>
    </source>
</evidence>
<accession>A0A6M8BC91</accession>
<dbReference type="GO" id="GO:0005509">
    <property type="term" value="F:calcium ion binding"/>
    <property type="evidence" value="ECO:0007669"/>
    <property type="project" value="InterPro"/>
</dbReference>
<proteinExistence type="inferred from homology"/>
<dbReference type="Pfam" id="PF13091">
    <property type="entry name" value="PLDc_2"/>
    <property type="match status" value="2"/>
</dbReference>
<dbReference type="GO" id="GO:0004630">
    <property type="term" value="F:phospholipase D activity"/>
    <property type="evidence" value="ECO:0007669"/>
    <property type="project" value="UniProtKB-EC"/>
</dbReference>
<gene>
    <name evidence="9" type="ORF">HPC62_17525</name>
</gene>
<evidence type="ECO:0000256" key="1">
    <source>
        <dbReference type="ARBA" id="ARBA00000798"/>
    </source>
</evidence>
<keyword evidence="10" id="KW-1185">Reference proteome</keyword>
<dbReference type="Gene3D" id="3.30.870.10">
    <property type="entry name" value="Endonuclease Chain A"/>
    <property type="match status" value="2"/>
</dbReference>
<sequence length="491" mass="54469">MTRSKRRKRWLLLLPAGLLLVAGLSLWRRGVAQAPLLEPLPQDPLIQAYFNQSQAARYREPYRGVERLGDDLEQVIVDGILSARRSLDVAVQELRLPRIAEALVQQHRAGVRVRVIVENNYRRPLSQVSGAETGRMSERDRTRYQEALRLMDENGDGRVSPQEAARRDALVMLETAGVPLIDDTADGSKGSGLMHHKFVVVDGQVVIVGSANFTTSDIHGDFGAPDSRGNPNHLLRIQNIALAQIFTDEFNLMWGDGPGGRPDSRFGLQKPARSPRSALLAPTSRVTVQFSPTSPTQPWQISVNGLIGRALSASRRQVDLALFVFSDQNLGSTLEAQHQKGVQVRALIDPGFAFRYYSEALDMMGVVLPDSQCRIEKGNKTWERAIATVGIPTLPEGDLLHHKFAVIDQQRVITGSQNWSAAANHNNDENLLVIDNATVAAHFQREFERLYAMAELGIPGWLRQKAQQEQTRCGLAPASARHRSEEDLDAE</sequence>
<feature type="domain" description="PLD phosphodiesterase" evidence="7">
    <location>
        <begin position="396"/>
        <end position="423"/>
    </location>
</feature>
<dbReference type="Proteomes" id="UP000505210">
    <property type="component" value="Chromosome"/>
</dbReference>
<keyword evidence="5" id="KW-0442">Lipid degradation</keyword>
<evidence type="ECO:0000313" key="9">
    <source>
        <dbReference type="EMBL" id="QKD83752.1"/>
    </source>
</evidence>
<dbReference type="GO" id="GO:0016042">
    <property type="term" value="P:lipid catabolic process"/>
    <property type="evidence" value="ECO:0007669"/>
    <property type="project" value="UniProtKB-KW"/>
</dbReference>
<name>A0A6M8BC91_9CYAN</name>
<protein>
    <recommendedName>
        <fullName evidence="3">phospholipase D</fullName>
        <ecNumber evidence="3">3.1.4.4</ecNumber>
    </recommendedName>
</protein>
<comment type="catalytic activity">
    <reaction evidence="1">
        <text>a 1,2-diacyl-sn-glycero-3-phosphocholine + H2O = a 1,2-diacyl-sn-glycero-3-phosphate + choline + H(+)</text>
        <dbReference type="Rhea" id="RHEA:14445"/>
        <dbReference type="ChEBI" id="CHEBI:15354"/>
        <dbReference type="ChEBI" id="CHEBI:15377"/>
        <dbReference type="ChEBI" id="CHEBI:15378"/>
        <dbReference type="ChEBI" id="CHEBI:57643"/>
        <dbReference type="ChEBI" id="CHEBI:58608"/>
        <dbReference type="EC" id="3.1.4.4"/>
    </reaction>
</comment>
<dbReference type="GO" id="GO:0006793">
    <property type="term" value="P:phosphorus metabolic process"/>
    <property type="evidence" value="ECO:0007669"/>
    <property type="project" value="UniProtKB-ARBA"/>
</dbReference>
<organism evidence="9 10">
    <name type="scientific">Thermoleptolyngbya sichuanensis A183</name>
    <dbReference type="NCBI Taxonomy" id="2737172"/>
    <lineage>
        <taxon>Bacteria</taxon>
        <taxon>Bacillati</taxon>
        <taxon>Cyanobacteriota</taxon>
        <taxon>Cyanophyceae</taxon>
        <taxon>Oculatellales</taxon>
        <taxon>Oculatellaceae</taxon>
        <taxon>Thermoleptolyngbya</taxon>
        <taxon>Thermoleptolyngbya sichuanensis</taxon>
    </lineage>
</organism>
<reference evidence="9 10" key="1">
    <citation type="submission" date="2020-05" db="EMBL/GenBank/DDBJ databases">
        <title>Complete genome sequence of of a novel Thermoleptolyngbya strain isolated from hot springs of Ganzi, Sichuan China.</title>
        <authorList>
            <person name="Tang J."/>
            <person name="Daroch M."/>
            <person name="Li L."/>
            <person name="Waleron K."/>
            <person name="Waleron M."/>
            <person name="Waleron M."/>
        </authorList>
    </citation>
    <scope>NUCLEOTIDE SEQUENCE [LARGE SCALE GENOMIC DNA]</scope>
    <source>
        <strain evidence="9 10">PKUAC-SCTA183</strain>
    </source>
</reference>
<evidence type="ECO:0000259" key="7">
    <source>
        <dbReference type="PROSITE" id="PS50035"/>
    </source>
</evidence>
<dbReference type="EC" id="3.1.4.4" evidence="3"/>
<comment type="similarity">
    <text evidence="2">Belongs to the phospholipase D family.</text>
</comment>
<dbReference type="KEGG" id="theu:HPC62_17525"/>
<dbReference type="PANTHER" id="PTHR43856">
    <property type="entry name" value="CARDIOLIPIN HYDROLASE"/>
    <property type="match status" value="1"/>
</dbReference>
<dbReference type="InterPro" id="IPR002048">
    <property type="entry name" value="EF_hand_dom"/>
</dbReference>
<dbReference type="PANTHER" id="PTHR43856:SF1">
    <property type="entry name" value="MITOCHONDRIAL CARDIOLIPIN HYDROLASE"/>
    <property type="match status" value="1"/>
</dbReference>
<dbReference type="PROSITE" id="PS50035">
    <property type="entry name" value="PLD"/>
    <property type="match status" value="2"/>
</dbReference>
<dbReference type="InterPro" id="IPR025202">
    <property type="entry name" value="PLD-like_dom"/>
</dbReference>
<feature type="domain" description="PLD phosphodiesterase" evidence="7">
    <location>
        <begin position="190"/>
        <end position="217"/>
    </location>
</feature>
<evidence type="ECO:0000256" key="5">
    <source>
        <dbReference type="ARBA" id="ARBA00022963"/>
    </source>
</evidence>
<evidence type="ECO:0000256" key="2">
    <source>
        <dbReference type="ARBA" id="ARBA00008664"/>
    </source>
</evidence>
<feature type="domain" description="EF-hand" evidence="8">
    <location>
        <begin position="139"/>
        <end position="174"/>
    </location>
</feature>
<dbReference type="GO" id="GO:0016891">
    <property type="term" value="F:RNA endonuclease activity producing 5'-phosphomonoesters, hydrolytic mechanism"/>
    <property type="evidence" value="ECO:0007669"/>
    <property type="project" value="TreeGrafter"/>
</dbReference>